<feature type="chain" id="PRO_5039159492" evidence="1">
    <location>
        <begin position="19"/>
        <end position="421"/>
    </location>
</feature>
<dbReference type="PANTHER" id="PTHR43649:SF32">
    <property type="entry name" value="SUGAR BINDING SECRETED PROTEIN"/>
    <property type="match status" value="1"/>
</dbReference>
<sequence>MRSRIAVAIAAAVTLAAAGCSGGGSGNDGGDQKSFEFWSFSGINQKAAVDEYQQKHPDIHIKLTEVGSSVETAQALTTALAGGKVPDLVLIQGDDLPKFVEQPQNFVDLRSLGADDVKKDYLDWVWSQSVAKDGEVLGVPTDVGGLAIAYRTDLFAAAKLPTDRDAVSKLWPTWDKFIEVGKQYKAATGKPFVDNASTSVFYQAVNQGDMKFYDADRNLAYDHSPQVKEAFDYALTAAQAGITAKLSSFSEGWSAGMAKGDFAVLAAPSWMLGGIRSNAPATKGKWDIATIPGGAGNWGGSYLAIPKNAKNQQAAWNYIKEMQSPQSQLAHYVGSGSLPSTPAVYKDAQLTSHKDPFFSNAPTGKIYTESLLGLKPFYIGPDSSAIGQEFQNVLTNVEQGKGDPGTAWDTALKNIKTAIGK</sequence>
<dbReference type="RefSeq" id="WP_132155794.1">
    <property type="nucleotide sequence ID" value="NZ_SLWR01000014.1"/>
</dbReference>
<reference evidence="2 3" key="1">
    <citation type="journal article" date="2015" name="Stand. Genomic Sci.">
        <title>Genomic Encyclopedia of Bacterial and Archaeal Type Strains, Phase III: the genomes of soil and plant-associated and newly described type strains.</title>
        <authorList>
            <person name="Whitman W.B."/>
            <person name="Woyke T."/>
            <person name="Klenk H.P."/>
            <person name="Zhou Y."/>
            <person name="Lilburn T.G."/>
            <person name="Beck B.J."/>
            <person name="De Vos P."/>
            <person name="Vandamme P."/>
            <person name="Eisen J.A."/>
            <person name="Garrity G."/>
            <person name="Hugenholtz P."/>
            <person name="Kyrpides N.C."/>
        </authorList>
    </citation>
    <scope>NUCLEOTIDE SEQUENCE [LARGE SCALE GENOMIC DNA]</scope>
    <source>
        <strain evidence="2 3">VKM Ac-2541</strain>
    </source>
</reference>
<keyword evidence="1" id="KW-0732">Signal</keyword>
<evidence type="ECO:0000313" key="2">
    <source>
        <dbReference type="EMBL" id="TCO42310.1"/>
    </source>
</evidence>
<accession>A0A4V2S2Z1</accession>
<dbReference type="PANTHER" id="PTHR43649">
    <property type="entry name" value="ARABINOSE-BINDING PROTEIN-RELATED"/>
    <property type="match status" value="1"/>
</dbReference>
<dbReference type="Proteomes" id="UP000295573">
    <property type="component" value="Unassembled WGS sequence"/>
</dbReference>
<dbReference type="PROSITE" id="PS51257">
    <property type="entry name" value="PROKAR_LIPOPROTEIN"/>
    <property type="match status" value="1"/>
</dbReference>
<comment type="caution">
    <text evidence="2">The sequence shown here is derived from an EMBL/GenBank/DDBJ whole genome shotgun (WGS) entry which is preliminary data.</text>
</comment>
<evidence type="ECO:0000313" key="3">
    <source>
        <dbReference type="Proteomes" id="UP000295573"/>
    </source>
</evidence>
<organism evidence="2 3">
    <name type="scientific">Kribbella antiqua</name>
    <dbReference type="NCBI Taxonomy" id="2512217"/>
    <lineage>
        <taxon>Bacteria</taxon>
        <taxon>Bacillati</taxon>
        <taxon>Actinomycetota</taxon>
        <taxon>Actinomycetes</taxon>
        <taxon>Propionibacteriales</taxon>
        <taxon>Kribbellaceae</taxon>
        <taxon>Kribbella</taxon>
    </lineage>
</organism>
<feature type="signal peptide" evidence="1">
    <location>
        <begin position="1"/>
        <end position="18"/>
    </location>
</feature>
<dbReference type="SUPFAM" id="SSF53850">
    <property type="entry name" value="Periplasmic binding protein-like II"/>
    <property type="match status" value="1"/>
</dbReference>
<gene>
    <name evidence="2" type="ORF">EV646_114133</name>
</gene>
<dbReference type="Gene3D" id="3.40.190.10">
    <property type="entry name" value="Periplasmic binding protein-like II"/>
    <property type="match status" value="1"/>
</dbReference>
<evidence type="ECO:0000256" key="1">
    <source>
        <dbReference type="SAM" id="SignalP"/>
    </source>
</evidence>
<keyword evidence="3" id="KW-1185">Reference proteome</keyword>
<dbReference type="EMBL" id="SLWR01000014">
    <property type="protein sequence ID" value="TCO42310.1"/>
    <property type="molecule type" value="Genomic_DNA"/>
</dbReference>
<dbReference type="OrthoDB" id="3226017at2"/>
<protein>
    <submittedName>
        <fullName evidence="2">Cellobiose transport system substrate-binding protein</fullName>
    </submittedName>
</protein>
<dbReference type="InterPro" id="IPR006059">
    <property type="entry name" value="SBP"/>
</dbReference>
<name>A0A4V2S2Z1_9ACTN</name>
<dbReference type="InterPro" id="IPR050490">
    <property type="entry name" value="Bact_solute-bd_prot1"/>
</dbReference>
<proteinExistence type="predicted"/>
<dbReference type="Pfam" id="PF13416">
    <property type="entry name" value="SBP_bac_8"/>
    <property type="match status" value="1"/>
</dbReference>
<dbReference type="AlphaFoldDB" id="A0A4V2S2Z1"/>